<evidence type="ECO:0000259" key="1">
    <source>
        <dbReference type="PROSITE" id="PS51278"/>
    </source>
</evidence>
<proteinExistence type="predicted"/>
<dbReference type="InterPro" id="IPR029055">
    <property type="entry name" value="Ntn_hydrolases_N"/>
</dbReference>
<dbReference type="InterPro" id="IPR017932">
    <property type="entry name" value="GATase_2_dom"/>
</dbReference>
<sequence>MCGICGKYIYSENGRIEREIIKNMMDVLVHRGPDDEGMYIHRNIGLGHRRLSILDLSSLGHQPMCNEDKSVWVIFNGEIYNFKDQRSELMNLGHKFISQCDTEVIVHAYEEYGVDCVKHFNGMFAFAIWDTKNKRLLLARDRVGIKPLYYHENSGAVIWASEIKAILQDPSVPREIDTQALSNFLTLHYVPAPRTMYK</sequence>
<dbReference type="GO" id="GO:0005829">
    <property type="term" value="C:cytosol"/>
    <property type="evidence" value="ECO:0007669"/>
    <property type="project" value="TreeGrafter"/>
</dbReference>
<dbReference type="Pfam" id="PF13537">
    <property type="entry name" value="GATase_7"/>
    <property type="match status" value="1"/>
</dbReference>
<dbReference type="EMBL" id="BARS01019627">
    <property type="protein sequence ID" value="GAF92992.1"/>
    <property type="molecule type" value="Genomic_DNA"/>
</dbReference>
<feature type="domain" description="Glutamine amidotransferase type-2" evidence="1">
    <location>
        <begin position="2"/>
        <end position="198"/>
    </location>
</feature>
<organism evidence="2">
    <name type="scientific">marine sediment metagenome</name>
    <dbReference type="NCBI Taxonomy" id="412755"/>
    <lineage>
        <taxon>unclassified sequences</taxon>
        <taxon>metagenomes</taxon>
        <taxon>ecological metagenomes</taxon>
    </lineage>
</organism>
<evidence type="ECO:0000313" key="2">
    <source>
        <dbReference type="EMBL" id="GAF92992.1"/>
    </source>
</evidence>
<dbReference type="PANTHER" id="PTHR43284">
    <property type="entry name" value="ASPARAGINE SYNTHETASE (GLUTAMINE-HYDROLYZING)"/>
    <property type="match status" value="1"/>
</dbReference>
<gene>
    <name evidence="2" type="ORF">S01H1_31774</name>
</gene>
<accession>X0TXZ2</accession>
<dbReference type="CDD" id="cd00712">
    <property type="entry name" value="AsnB"/>
    <property type="match status" value="1"/>
</dbReference>
<reference evidence="2" key="1">
    <citation type="journal article" date="2014" name="Front. Microbiol.">
        <title>High frequency of phylogenetically diverse reductive dehalogenase-homologous genes in deep subseafloor sedimentary metagenomes.</title>
        <authorList>
            <person name="Kawai M."/>
            <person name="Futagami T."/>
            <person name="Toyoda A."/>
            <person name="Takaki Y."/>
            <person name="Nishi S."/>
            <person name="Hori S."/>
            <person name="Arai W."/>
            <person name="Tsubouchi T."/>
            <person name="Morono Y."/>
            <person name="Uchiyama I."/>
            <person name="Ito T."/>
            <person name="Fujiyama A."/>
            <person name="Inagaki F."/>
            <person name="Takami H."/>
        </authorList>
    </citation>
    <scope>NUCLEOTIDE SEQUENCE</scope>
    <source>
        <strain evidence="2">Expedition CK06-06</strain>
    </source>
</reference>
<protein>
    <recommendedName>
        <fullName evidence="1">Glutamine amidotransferase type-2 domain-containing protein</fullName>
    </recommendedName>
</protein>
<dbReference type="AlphaFoldDB" id="X0TXZ2"/>
<feature type="non-terminal residue" evidence="2">
    <location>
        <position position="198"/>
    </location>
</feature>
<dbReference type="Gene3D" id="3.60.20.10">
    <property type="entry name" value="Glutamine Phosphoribosylpyrophosphate, subunit 1, domain 1"/>
    <property type="match status" value="1"/>
</dbReference>
<name>X0TXZ2_9ZZZZ</name>
<dbReference type="InterPro" id="IPR033738">
    <property type="entry name" value="AsnB_N"/>
</dbReference>
<dbReference type="PANTHER" id="PTHR43284:SF1">
    <property type="entry name" value="ASPARAGINE SYNTHETASE"/>
    <property type="match status" value="1"/>
</dbReference>
<dbReference type="SUPFAM" id="SSF56235">
    <property type="entry name" value="N-terminal nucleophile aminohydrolases (Ntn hydrolases)"/>
    <property type="match status" value="1"/>
</dbReference>
<dbReference type="InterPro" id="IPR051786">
    <property type="entry name" value="ASN_synthetase/amidase"/>
</dbReference>
<comment type="caution">
    <text evidence="2">The sequence shown here is derived from an EMBL/GenBank/DDBJ whole genome shotgun (WGS) entry which is preliminary data.</text>
</comment>
<dbReference type="PROSITE" id="PS51278">
    <property type="entry name" value="GATASE_TYPE_2"/>
    <property type="match status" value="1"/>
</dbReference>